<sequence>MDDRPDLHAATELVTEVVTSIDESRLTATTPCPEYAVGDLLDHLAGLATAFTLAARKEGLDAHSGPPPLGSADRLVAGWKQVIPQRLAELAVAWDAPGARDGMTKAGGIDMPGEVGELVALNEVVTHGWDLAAATGQPYAPDAATLAALAGFTSQFPREGSPGAFGPWRATADDPTALERVLAQNGRDITWSPAAPAG</sequence>
<dbReference type="NCBIfam" id="TIGR03086">
    <property type="entry name" value="TIGR03086 family metal-binding protein"/>
    <property type="match status" value="1"/>
</dbReference>
<proteinExistence type="predicted"/>
<comment type="caution">
    <text evidence="2">The sequence shown here is derived from an EMBL/GenBank/DDBJ whole genome shotgun (WGS) entry which is preliminary data.</text>
</comment>
<dbReference type="InterPro" id="IPR017517">
    <property type="entry name" value="Maleyloyr_isom"/>
</dbReference>
<dbReference type="NCBIfam" id="TIGR03083">
    <property type="entry name" value="maleylpyruvate isomerase family mycothiol-dependent enzyme"/>
    <property type="match status" value="1"/>
</dbReference>
<dbReference type="Gene3D" id="1.20.120.450">
    <property type="entry name" value="dinb family like domain"/>
    <property type="match status" value="1"/>
</dbReference>
<dbReference type="InterPro" id="IPR034660">
    <property type="entry name" value="DinB/YfiT-like"/>
</dbReference>
<feature type="domain" description="Mycothiol-dependent maleylpyruvate isomerase metal-binding" evidence="1">
    <location>
        <begin position="7"/>
        <end position="132"/>
    </location>
</feature>
<dbReference type="RefSeq" id="WP_277190973.1">
    <property type="nucleotide sequence ID" value="NZ_JAROAV010000008.1"/>
</dbReference>
<reference evidence="2 3" key="1">
    <citation type="submission" date="2023-03" db="EMBL/GenBank/DDBJ databases">
        <title>YIM 133296 draft genome.</title>
        <authorList>
            <person name="Xiong L."/>
        </authorList>
    </citation>
    <scope>NUCLEOTIDE SEQUENCE [LARGE SCALE GENOMIC DNA]</scope>
    <source>
        <strain evidence="2 3">YIM 133296</strain>
    </source>
</reference>
<dbReference type="Proteomes" id="UP001528912">
    <property type="component" value="Unassembled WGS sequence"/>
</dbReference>
<evidence type="ECO:0000313" key="3">
    <source>
        <dbReference type="Proteomes" id="UP001528912"/>
    </source>
</evidence>
<name>A0ABT6C2N7_9MICO</name>
<organism evidence="2 3">
    <name type="scientific">Luteipulveratus flavus</name>
    <dbReference type="NCBI Taxonomy" id="3031728"/>
    <lineage>
        <taxon>Bacteria</taxon>
        <taxon>Bacillati</taxon>
        <taxon>Actinomycetota</taxon>
        <taxon>Actinomycetes</taxon>
        <taxon>Micrococcales</taxon>
        <taxon>Dermacoccaceae</taxon>
        <taxon>Luteipulveratus</taxon>
    </lineage>
</organism>
<dbReference type="SUPFAM" id="SSF109854">
    <property type="entry name" value="DinB/YfiT-like putative metalloenzymes"/>
    <property type="match status" value="1"/>
</dbReference>
<dbReference type="InterPro" id="IPR017520">
    <property type="entry name" value="CHP03086"/>
</dbReference>
<evidence type="ECO:0000259" key="1">
    <source>
        <dbReference type="Pfam" id="PF11716"/>
    </source>
</evidence>
<protein>
    <submittedName>
        <fullName evidence="2">TIGR03086 family metal-binding protein</fullName>
    </submittedName>
</protein>
<dbReference type="EMBL" id="JAROAV010000008">
    <property type="protein sequence ID" value="MDF8263204.1"/>
    <property type="molecule type" value="Genomic_DNA"/>
</dbReference>
<evidence type="ECO:0000313" key="2">
    <source>
        <dbReference type="EMBL" id="MDF8263204.1"/>
    </source>
</evidence>
<keyword evidence="3" id="KW-1185">Reference proteome</keyword>
<dbReference type="Pfam" id="PF11716">
    <property type="entry name" value="MDMPI_N"/>
    <property type="match status" value="1"/>
</dbReference>
<dbReference type="InterPro" id="IPR024344">
    <property type="entry name" value="MDMPI_metal-binding"/>
</dbReference>
<gene>
    <name evidence="2" type="ORF">P4R38_02940</name>
</gene>
<accession>A0ABT6C2N7</accession>